<evidence type="ECO:0000313" key="3">
    <source>
        <dbReference type="Proteomes" id="UP000675781"/>
    </source>
</evidence>
<gene>
    <name evidence="2" type="ORF">KDL01_30710</name>
</gene>
<sequence>MPVIRSTEGTEHRLHGAVFTAYANAANGSGELCAWSTRLPAGQPGAEHRISREEIFLVLEGAPRASVDGVETTLAPGDVVVAPADCLLRLDNPGAQDALVWVATSIGLSARMADGSEVSPPWAN</sequence>
<organism evidence="2 3">
    <name type="scientific">Actinospica durhamensis</name>
    <dbReference type="NCBI Taxonomy" id="1508375"/>
    <lineage>
        <taxon>Bacteria</taxon>
        <taxon>Bacillati</taxon>
        <taxon>Actinomycetota</taxon>
        <taxon>Actinomycetes</taxon>
        <taxon>Catenulisporales</taxon>
        <taxon>Actinospicaceae</taxon>
        <taxon>Actinospica</taxon>
    </lineage>
</organism>
<evidence type="ECO:0000313" key="2">
    <source>
        <dbReference type="EMBL" id="MBR7837690.1"/>
    </source>
</evidence>
<dbReference type="Proteomes" id="UP000675781">
    <property type="component" value="Unassembled WGS sequence"/>
</dbReference>
<dbReference type="InterPro" id="IPR011051">
    <property type="entry name" value="RmlC_Cupin_sf"/>
</dbReference>
<dbReference type="InterPro" id="IPR014710">
    <property type="entry name" value="RmlC-like_jellyroll"/>
</dbReference>
<comment type="caution">
    <text evidence="2">The sequence shown here is derived from an EMBL/GenBank/DDBJ whole genome shotgun (WGS) entry which is preliminary data.</text>
</comment>
<feature type="domain" description="Cupin type-2" evidence="1">
    <location>
        <begin position="38"/>
        <end position="102"/>
    </location>
</feature>
<name>A0A941IQI4_9ACTN</name>
<dbReference type="Gene3D" id="2.60.120.10">
    <property type="entry name" value="Jelly Rolls"/>
    <property type="match status" value="1"/>
</dbReference>
<proteinExistence type="predicted"/>
<dbReference type="InterPro" id="IPR013096">
    <property type="entry name" value="Cupin_2"/>
</dbReference>
<dbReference type="RefSeq" id="WP_212532156.1">
    <property type="nucleotide sequence ID" value="NZ_JAGSOG010000222.1"/>
</dbReference>
<accession>A0A941IQI4</accession>
<reference evidence="2" key="1">
    <citation type="submission" date="2021-04" db="EMBL/GenBank/DDBJ databases">
        <title>Genome based classification of Actinospica acidithermotolerans sp. nov., an actinobacterium isolated from an Indonesian hot spring.</title>
        <authorList>
            <person name="Kusuma A.B."/>
            <person name="Putra K.E."/>
            <person name="Nafisah S."/>
            <person name="Loh J."/>
            <person name="Nouioui I."/>
            <person name="Goodfellow M."/>
        </authorList>
    </citation>
    <scope>NUCLEOTIDE SEQUENCE</scope>
    <source>
        <strain evidence="2">CSCA 57</strain>
    </source>
</reference>
<dbReference type="EMBL" id="JAGSOG010000222">
    <property type="protein sequence ID" value="MBR7837690.1"/>
    <property type="molecule type" value="Genomic_DNA"/>
</dbReference>
<dbReference type="SUPFAM" id="SSF51182">
    <property type="entry name" value="RmlC-like cupins"/>
    <property type="match status" value="1"/>
</dbReference>
<dbReference type="Pfam" id="PF07883">
    <property type="entry name" value="Cupin_2"/>
    <property type="match status" value="1"/>
</dbReference>
<keyword evidence="3" id="KW-1185">Reference proteome</keyword>
<dbReference type="AlphaFoldDB" id="A0A941IQI4"/>
<evidence type="ECO:0000259" key="1">
    <source>
        <dbReference type="Pfam" id="PF07883"/>
    </source>
</evidence>
<protein>
    <submittedName>
        <fullName evidence="2">Cupin domain-containing protein</fullName>
    </submittedName>
</protein>